<protein>
    <recommendedName>
        <fullName evidence="5">Glycosyltransferase 2-like domain-containing protein</fullName>
    </recommendedName>
</protein>
<evidence type="ECO:0008006" key="5">
    <source>
        <dbReference type="Google" id="ProtNLM"/>
    </source>
</evidence>
<dbReference type="SUPFAM" id="SSF53448">
    <property type="entry name" value="Nucleotide-diphospho-sugar transferases"/>
    <property type="match status" value="1"/>
</dbReference>
<dbReference type="EMBL" id="CAJNOK010002763">
    <property type="protein sequence ID" value="CAF0874059.1"/>
    <property type="molecule type" value="Genomic_DNA"/>
</dbReference>
<comment type="caution">
    <text evidence="2">The sequence shown here is derived from an EMBL/GenBank/DDBJ whole genome shotgun (WGS) entry which is preliminary data.</text>
</comment>
<evidence type="ECO:0000313" key="3">
    <source>
        <dbReference type="EMBL" id="CAF3658694.1"/>
    </source>
</evidence>
<dbReference type="Proteomes" id="UP000682733">
    <property type="component" value="Unassembled WGS sequence"/>
</dbReference>
<gene>
    <name evidence="2" type="ORF">OVA965_LOCUS8281</name>
    <name evidence="3" type="ORF">TMI583_LOCUS8277</name>
</gene>
<evidence type="ECO:0000256" key="1">
    <source>
        <dbReference type="SAM" id="Phobius"/>
    </source>
</evidence>
<keyword evidence="1" id="KW-0812">Transmembrane</keyword>
<evidence type="ECO:0000313" key="2">
    <source>
        <dbReference type="EMBL" id="CAF0874059.1"/>
    </source>
</evidence>
<dbReference type="Proteomes" id="UP000677228">
    <property type="component" value="Unassembled WGS sequence"/>
</dbReference>
<dbReference type="EMBL" id="CAJOBA010002764">
    <property type="protein sequence ID" value="CAF3658694.1"/>
    <property type="molecule type" value="Genomic_DNA"/>
</dbReference>
<feature type="transmembrane region" description="Helical" evidence="1">
    <location>
        <begin position="93"/>
        <end position="121"/>
    </location>
</feature>
<sequence>MEQIINQDSTIPSEVILSVEKIDRSGSTASTSSLALPLPEELSTSLVIRTARKMKRLKPINFSILRWNLFWLFLIWVVVALPIWLRYASNCLVTFYVILVVQCWLDLVWLLAILFSVYYLVTLHYGMKADHRLRYPQNSPKIYHLLILTIYKDDMEVIYRTVDSIAAQSEASSVIMVLAWESRTPDREQRTSLMQERYKDVFAHLLFTVHPYGLDNEVASKAANANWGLREAVKFMFVDQNHQNIDHFMVTTCDADTLFHPKYFESLTADYLVMLSKQDANIHRTIWQAPLFYNWNLDQSSFITRITGLLRTTMTMGLLIPYNVNPMSCFSFSLTLAIRGGYWHPQIFMDDVGYLLTMMIGTQQRIRIRCLPVPVRSGPTSGETWLKDMHEWYIQVRRWGLGKYYK</sequence>
<dbReference type="AlphaFoldDB" id="A0A8S2D943"/>
<organism evidence="2 4">
    <name type="scientific">Didymodactylos carnosus</name>
    <dbReference type="NCBI Taxonomy" id="1234261"/>
    <lineage>
        <taxon>Eukaryota</taxon>
        <taxon>Metazoa</taxon>
        <taxon>Spiralia</taxon>
        <taxon>Gnathifera</taxon>
        <taxon>Rotifera</taxon>
        <taxon>Eurotatoria</taxon>
        <taxon>Bdelloidea</taxon>
        <taxon>Philodinida</taxon>
        <taxon>Philodinidae</taxon>
        <taxon>Didymodactylos</taxon>
    </lineage>
</organism>
<feature type="transmembrane region" description="Helical" evidence="1">
    <location>
        <begin position="64"/>
        <end position="87"/>
    </location>
</feature>
<reference evidence="2" key="1">
    <citation type="submission" date="2021-02" db="EMBL/GenBank/DDBJ databases">
        <authorList>
            <person name="Nowell W R."/>
        </authorList>
    </citation>
    <scope>NUCLEOTIDE SEQUENCE</scope>
</reference>
<proteinExistence type="predicted"/>
<dbReference type="InterPro" id="IPR029044">
    <property type="entry name" value="Nucleotide-diphossugar_trans"/>
</dbReference>
<evidence type="ECO:0000313" key="4">
    <source>
        <dbReference type="Proteomes" id="UP000677228"/>
    </source>
</evidence>
<name>A0A8S2D943_9BILA</name>
<keyword evidence="1" id="KW-0472">Membrane</keyword>
<accession>A0A8S2D943</accession>
<dbReference type="PANTHER" id="PTHR36851:SF1">
    <property type="entry name" value="GLYCO_TRANS_2-LIKE DOMAIN-CONTAINING PROTEIN"/>
    <property type="match status" value="1"/>
</dbReference>
<keyword evidence="1" id="KW-1133">Transmembrane helix</keyword>
<dbReference type="PANTHER" id="PTHR36851">
    <property type="entry name" value="UNNAMED PRODUCT"/>
    <property type="match status" value="1"/>
</dbReference>